<dbReference type="AlphaFoldDB" id="A0AAE6P0H4"/>
<dbReference type="InterPro" id="IPR018604">
    <property type="entry name" value="YycI-like"/>
</dbReference>
<keyword evidence="1" id="KW-0472">Membrane</keyword>
<dbReference type="Pfam" id="PF09648">
    <property type="entry name" value="YycI"/>
    <property type="match status" value="1"/>
</dbReference>
<evidence type="ECO:0000259" key="2">
    <source>
        <dbReference type="Pfam" id="PF09648"/>
    </source>
</evidence>
<evidence type="ECO:0000313" key="3">
    <source>
        <dbReference type="EMBL" id="QFX92077.1"/>
    </source>
</evidence>
<feature type="domain" description="Regulatory protein YycH-like" evidence="2">
    <location>
        <begin position="35"/>
        <end position="256"/>
    </location>
</feature>
<name>A0AAE6P0H4_9LACO</name>
<proteinExistence type="predicted"/>
<gene>
    <name evidence="3" type="ORF">LF543_00095</name>
</gene>
<evidence type="ECO:0000313" key="4">
    <source>
        <dbReference type="Proteomes" id="UP000327194"/>
    </source>
</evidence>
<dbReference type="Gene3D" id="2.40.128.690">
    <property type="entry name" value="YycH protein, domain 3-like"/>
    <property type="match status" value="1"/>
</dbReference>
<organism evidence="3 4">
    <name type="scientific">Fructilactobacillus fructivorans</name>
    <dbReference type="NCBI Taxonomy" id="1614"/>
    <lineage>
        <taxon>Bacteria</taxon>
        <taxon>Bacillati</taxon>
        <taxon>Bacillota</taxon>
        <taxon>Bacilli</taxon>
        <taxon>Lactobacillales</taxon>
        <taxon>Lactobacillaceae</taxon>
        <taxon>Fructilactobacillus</taxon>
    </lineage>
</organism>
<sequence>MNFKRIQEVFLLAFIILDVFLVLMIVQNRNMQTENTNQSSANATIVKEMRRDEISVGKLSNKRSSGYYISATNDGNLANEMGNLRNQDARFENGAVVSTLRTPVQFDDRNPQNTIDPLMKKKSFVINGDDYEYDPNQSNSSKIVYIQKAMTSTLMDNNAKITFNLDEDGDIKSYTQTALTNIKILHESAETISQERALIWLYQYNEIPNNSKVLWTRRAYTKLLNIKNNGVYIPTWVIAIQTRNSKDVSIRRINAFTGSVLKTENVQGNFKNKITSGMEDN</sequence>
<evidence type="ECO:0000256" key="1">
    <source>
        <dbReference type="SAM" id="Phobius"/>
    </source>
</evidence>
<keyword evidence="1" id="KW-1133">Transmembrane helix</keyword>
<dbReference type="EMBL" id="CP045562">
    <property type="protein sequence ID" value="QFX92077.1"/>
    <property type="molecule type" value="Genomic_DNA"/>
</dbReference>
<accession>A0AAE6P0H4</accession>
<protein>
    <recommendedName>
        <fullName evidence="2">Regulatory protein YycH-like domain-containing protein</fullName>
    </recommendedName>
</protein>
<feature type="transmembrane region" description="Helical" evidence="1">
    <location>
        <begin position="9"/>
        <end position="26"/>
    </location>
</feature>
<reference evidence="3 4" key="1">
    <citation type="submission" date="2019-10" db="EMBL/GenBank/DDBJ databases">
        <title>Genome sequencing of Lactobacillus fructivorans.</title>
        <authorList>
            <person name="Kim K."/>
        </authorList>
    </citation>
    <scope>NUCLEOTIDE SEQUENCE [LARGE SCALE GENOMIC DNA]</scope>
    <source>
        <strain evidence="3 4">LF543</strain>
    </source>
</reference>
<dbReference type="KEGG" id="lfv:LF543_00095"/>
<dbReference type="RefSeq" id="WP_010022206.1">
    <property type="nucleotide sequence ID" value="NZ_AZDS01000002.1"/>
</dbReference>
<dbReference type="GO" id="GO:0016020">
    <property type="term" value="C:membrane"/>
    <property type="evidence" value="ECO:0007669"/>
    <property type="project" value="InterPro"/>
</dbReference>
<keyword evidence="1" id="KW-0812">Transmembrane</keyword>
<dbReference type="Proteomes" id="UP000327194">
    <property type="component" value="Chromosome"/>
</dbReference>